<reference evidence="1 2" key="1">
    <citation type="submission" date="2024-02" db="EMBL/GenBank/DDBJ databases">
        <title>FIRST GENOME SEQUENCES OF Leishmania (Viannia) shawi, Leishmania (Viannia) lindenbergi AND Leishmania (Viannia) utingensis.</title>
        <authorList>
            <person name="Resadore F."/>
            <person name="Custodio M.G.F."/>
            <person name="Boite M.C."/>
            <person name="Cupolillo E."/>
            <person name="Ferreira G.E.M."/>
        </authorList>
    </citation>
    <scope>NUCLEOTIDE SEQUENCE [LARGE SCALE GENOMIC DNA]</scope>
    <source>
        <strain evidence="1 2">ITUB/BR/1977/M4964</strain>
    </source>
</reference>
<evidence type="ECO:0000313" key="1">
    <source>
        <dbReference type="EMBL" id="KAL0507230.1"/>
    </source>
</evidence>
<accession>A0AAW3AKB7</accession>
<keyword evidence="2" id="KW-1185">Reference proteome</keyword>
<organism evidence="1 2">
    <name type="scientific">Leishmania utingensis</name>
    <dbReference type="NCBI Taxonomy" id="653362"/>
    <lineage>
        <taxon>Eukaryota</taxon>
        <taxon>Discoba</taxon>
        <taxon>Euglenozoa</taxon>
        <taxon>Kinetoplastea</taxon>
        <taxon>Metakinetoplastina</taxon>
        <taxon>Trypanosomatida</taxon>
        <taxon>Trypanosomatidae</taxon>
        <taxon>Leishmaniinae</taxon>
        <taxon>Leishmania</taxon>
    </lineage>
</organism>
<sequence length="122" mass="13248">MDTCYQRGGLAWHYAEVACGYNDGCTGSRRILSILLQLCEIRTAVALVLWYHSPSNFSYLAMRASDPALRPTCYVRFANPSGLEAYGLARSDAITCIPPEVLGIPLTGCPPLLLCVPPGRQA</sequence>
<protein>
    <submittedName>
        <fullName evidence="1">Uncharacterized protein</fullName>
    </submittedName>
</protein>
<gene>
    <name evidence="1" type="ORF">Q4I30_003619</name>
</gene>
<evidence type="ECO:0000313" key="2">
    <source>
        <dbReference type="Proteomes" id="UP001482455"/>
    </source>
</evidence>
<dbReference type="Proteomes" id="UP001482455">
    <property type="component" value="Unassembled WGS sequence"/>
</dbReference>
<proteinExistence type="predicted"/>
<name>A0AAW3AKB7_9TRYP</name>
<feature type="non-terminal residue" evidence="1">
    <location>
        <position position="122"/>
    </location>
</feature>
<dbReference type="AlphaFoldDB" id="A0AAW3AKB7"/>
<dbReference type="EMBL" id="JBAMZL010000022">
    <property type="protein sequence ID" value="KAL0507230.1"/>
    <property type="molecule type" value="Genomic_DNA"/>
</dbReference>
<comment type="caution">
    <text evidence="1">The sequence shown here is derived from an EMBL/GenBank/DDBJ whole genome shotgun (WGS) entry which is preliminary data.</text>
</comment>